<name>A0A8X6J7E3_TRICU</name>
<evidence type="ECO:0000313" key="2">
    <source>
        <dbReference type="Proteomes" id="UP000887116"/>
    </source>
</evidence>
<dbReference type="Proteomes" id="UP000887116">
    <property type="component" value="Unassembled WGS sequence"/>
</dbReference>
<sequence length="110" mass="12606">MDFLLINERFLVKITSPRAYIKKDTCTSLQTTDTTQLNVLSNPSRCPRATSPRIHRAKLGQNNFIDVLSSLKGPLHQVFVSGRVVDRVERHSEQEYPLATTQLNTRRGRR</sequence>
<reference evidence="1" key="1">
    <citation type="submission" date="2020-07" db="EMBL/GenBank/DDBJ databases">
        <title>Multicomponent nature underlies the extraordinary mechanical properties of spider dragline silk.</title>
        <authorList>
            <person name="Kono N."/>
            <person name="Nakamura H."/>
            <person name="Mori M."/>
            <person name="Yoshida Y."/>
            <person name="Ohtoshi R."/>
            <person name="Malay A.D."/>
            <person name="Moran D.A.P."/>
            <person name="Tomita M."/>
            <person name="Numata K."/>
            <person name="Arakawa K."/>
        </authorList>
    </citation>
    <scope>NUCLEOTIDE SEQUENCE</scope>
</reference>
<accession>A0A8X6J7E3</accession>
<keyword evidence="2" id="KW-1185">Reference proteome</keyword>
<protein>
    <submittedName>
        <fullName evidence="1">Uncharacterized protein</fullName>
    </submittedName>
</protein>
<gene>
    <name evidence="1" type="ORF">TNCT_682911</name>
</gene>
<organism evidence="1 2">
    <name type="scientific">Trichonephila clavata</name>
    <name type="common">Joro spider</name>
    <name type="synonym">Nephila clavata</name>
    <dbReference type="NCBI Taxonomy" id="2740835"/>
    <lineage>
        <taxon>Eukaryota</taxon>
        <taxon>Metazoa</taxon>
        <taxon>Ecdysozoa</taxon>
        <taxon>Arthropoda</taxon>
        <taxon>Chelicerata</taxon>
        <taxon>Arachnida</taxon>
        <taxon>Araneae</taxon>
        <taxon>Araneomorphae</taxon>
        <taxon>Entelegynae</taxon>
        <taxon>Araneoidea</taxon>
        <taxon>Nephilidae</taxon>
        <taxon>Trichonephila</taxon>
    </lineage>
</organism>
<proteinExistence type="predicted"/>
<comment type="caution">
    <text evidence="1">The sequence shown here is derived from an EMBL/GenBank/DDBJ whole genome shotgun (WGS) entry which is preliminary data.</text>
</comment>
<dbReference type="AlphaFoldDB" id="A0A8X6J7E3"/>
<evidence type="ECO:0000313" key="1">
    <source>
        <dbReference type="EMBL" id="GFR13493.1"/>
    </source>
</evidence>
<dbReference type="EMBL" id="BMAO01026933">
    <property type="protein sequence ID" value="GFR13493.1"/>
    <property type="molecule type" value="Genomic_DNA"/>
</dbReference>